<name>A0A1W6MNX3_9FLAO</name>
<evidence type="ECO:0008006" key="3">
    <source>
        <dbReference type="Google" id="ProtNLM"/>
    </source>
</evidence>
<accession>A0A1W6MNX3</accession>
<reference evidence="1 2" key="1">
    <citation type="submission" date="2016-11" db="EMBL/GenBank/DDBJ databases">
        <title>Trade-off between light-utilization and light-protection in marine flavobacteria.</title>
        <authorList>
            <person name="Kumagai Y."/>
        </authorList>
    </citation>
    <scope>NUCLEOTIDE SEQUENCE [LARGE SCALE GENOMIC DNA]</scope>
    <source>
        <strain evidence="1 2">JCM 13191</strain>
    </source>
</reference>
<sequence>MKISKIRKKLRDYVEIGDEEFLNVLMETASVYIEQKKLDQSIAEGEQDIAKGNLHSQSEVQKMIEAWTEN</sequence>
<dbReference type="Proteomes" id="UP000193431">
    <property type="component" value="Chromosome"/>
</dbReference>
<dbReference type="STRING" id="331648.BST97_15120"/>
<gene>
    <name evidence="1" type="ORF">BST97_15120</name>
</gene>
<organism evidence="1 2">
    <name type="scientific">Nonlabens spongiae</name>
    <dbReference type="NCBI Taxonomy" id="331648"/>
    <lineage>
        <taxon>Bacteria</taxon>
        <taxon>Pseudomonadati</taxon>
        <taxon>Bacteroidota</taxon>
        <taxon>Flavobacteriia</taxon>
        <taxon>Flavobacteriales</taxon>
        <taxon>Flavobacteriaceae</taxon>
        <taxon>Nonlabens</taxon>
    </lineage>
</organism>
<dbReference type="RefSeq" id="WP_085768009.1">
    <property type="nucleotide sequence ID" value="NZ_CP019344.1"/>
</dbReference>
<keyword evidence="2" id="KW-1185">Reference proteome</keyword>
<dbReference type="EMBL" id="CP019344">
    <property type="protein sequence ID" value="ARN79206.1"/>
    <property type="molecule type" value="Genomic_DNA"/>
</dbReference>
<evidence type="ECO:0000313" key="2">
    <source>
        <dbReference type="Proteomes" id="UP000193431"/>
    </source>
</evidence>
<dbReference type="AlphaFoldDB" id="A0A1W6MNX3"/>
<proteinExistence type="predicted"/>
<dbReference type="OrthoDB" id="1202966at2"/>
<evidence type="ECO:0000313" key="1">
    <source>
        <dbReference type="EMBL" id="ARN79206.1"/>
    </source>
</evidence>
<protein>
    <recommendedName>
        <fullName evidence="3">CopG family transcriptional regulator</fullName>
    </recommendedName>
</protein>